<comment type="caution">
    <text evidence="1">The sequence shown here is derived from an EMBL/GenBank/DDBJ whole genome shotgun (WGS) entry which is preliminary data.</text>
</comment>
<dbReference type="VEuPathDB" id="VectorBase:SSCA002871"/>
<dbReference type="OrthoDB" id="66620at2759"/>
<dbReference type="AlphaFoldDB" id="A0A131ZW29"/>
<evidence type="ECO:0000313" key="1">
    <source>
        <dbReference type="EMBL" id="KPM02320.1"/>
    </source>
</evidence>
<sequence>MRLCLIRFNHTANQNNPFDSHSIAFNEKRYVLSDVYQGFYSLPIYLFSKLLYSMPQTILTGLAYALPACSMAGLQQHSNPNSLPFYLLLMLAHYMALRSIEIFQSLIDGYDSSHRYDGFTRR</sequence>
<evidence type="ECO:0000313" key="2">
    <source>
        <dbReference type="Proteomes" id="UP000616769"/>
    </source>
</evidence>
<dbReference type="Proteomes" id="UP000616769">
    <property type="component" value="Unassembled WGS sequence"/>
</dbReference>
<reference evidence="1 2" key="1">
    <citation type="journal article" date="2015" name="Parasit. Vectors">
        <title>Draft genome of the scabies mite.</title>
        <authorList>
            <person name="Rider S.D.Jr."/>
            <person name="Morgan M.S."/>
            <person name="Arlian L.G."/>
        </authorList>
    </citation>
    <scope>NUCLEOTIDE SEQUENCE [LARGE SCALE GENOMIC DNA]</scope>
    <source>
        <strain evidence="1">Arlian Lab</strain>
    </source>
</reference>
<protein>
    <submittedName>
        <fullName evidence="1">Uncharacterized protein</fullName>
    </submittedName>
</protein>
<gene>
    <name evidence="1" type="ORF">QR98_0007300</name>
</gene>
<accession>A0A131ZW29</accession>
<proteinExistence type="predicted"/>
<organism evidence="1 2">
    <name type="scientific">Sarcoptes scabiei</name>
    <name type="common">Itch mite</name>
    <name type="synonym">Acarus scabiei</name>
    <dbReference type="NCBI Taxonomy" id="52283"/>
    <lineage>
        <taxon>Eukaryota</taxon>
        <taxon>Metazoa</taxon>
        <taxon>Ecdysozoa</taxon>
        <taxon>Arthropoda</taxon>
        <taxon>Chelicerata</taxon>
        <taxon>Arachnida</taxon>
        <taxon>Acari</taxon>
        <taxon>Acariformes</taxon>
        <taxon>Sarcoptiformes</taxon>
        <taxon>Astigmata</taxon>
        <taxon>Psoroptidia</taxon>
        <taxon>Sarcoptoidea</taxon>
        <taxon>Sarcoptidae</taxon>
        <taxon>Sarcoptinae</taxon>
        <taxon>Sarcoptes</taxon>
    </lineage>
</organism>
<name>A0A131ZW29_SARSC</name>
<dbReference type="EMBL" id="JXLN01001545">
    <property type="protein sequence ID" value="KPM02320.1"/>
    <property type="molecule type" value="Genomic_DNA"/>
</dbReference>